<evidence type="ECO:0000256" key="2">
    <source>
        <dbReference type="ARBA" id="ARBA00022679"/>
    </source>
</evidence>
<evidence type="ECO:0000313" key="4">
    <source>
        <dbReference type="EMBL" id="CAA0108015.1"/>
    </source>
</evidence>
<keyword evidence="2" id="KW-0808">Transferase</keyword>
<dbReference type="Gene3D" id="3.40.50.300">
    <property type="entry name" value="P-loop containing nucleotide triphosphate hydrolases"/>
    <property type="match status" value="1"/>
</dbReference>
<comment type="similarity">
    <text evidence="1">Belongs to the sulfotransferase 1 family.</text>
</comment>
<feature type="domain" description="Sulfotransferase" evidence="3">
    <location>
        <begin position="5"/>
        <end position="276"/>
    </location>
</feature>
<dbReference type="InterPro" id="IPR000863">
    <property type="entry name" value="Sulfotransferase_dom"/>
</dbReference>
<dbReference type="AlphaFoldDB" id="A0A5S9PT47"/>
<dbReference type="GO" id="GO:0008146">
    <property type="term" value="F:sulfotransferase activity"/>
    <property type="evidence" value="ECO:0007669"/>
    <property type="project" value="InterPro"/>
</dbReference>
<evidence type="ECO:0000313" key="5">
    <source>
        <dbReference type="Proteomes" id="UP000441399"/>
    </source>
</evidence>
<dbReference type="EMBL" id="CACSIO010000012">
    <property type="protein sequence ID" value="CAA0108015.1"/>
    <property type="molecule type" value="Genomic_DNA"/>
</dbReference>
<dbReference type="Proteomes" id="UP000441399">
    <property type="component" value="Unassembled WGS sequence"/>
</dbReference>
<keyword evidence="5" id="KW-1185">Reference proteome</keyword>
<dbReference type="OrthoDB" id="9804504at2"/>
<reference evidence="4 5" key="1">
    <citation type="submission" date="2019-11" db="EMBL/GenBank/DDBJ databases">
        <authorList>
            <person name="Holert J."/>
        </authorList>
    </citation>
    <scope>NUCLEOTIDE SEQUENCE [LARGE SCALE GENOMIC DNA]</scope>
    <source>
        <strain evidence="4">SB11_3</strain>
    </source>
</reference>
<name>A0A5S9PT47_9GAMM</name>
<proteinExistence type="inferred from homology"/>
<dbReference type="SUPFAM" id="SSF52540">
    <property type="entry name" value="P-loop containing nucleoside triphosphate hydrolases"/>
    <property type="match status" value="1"/>
</dbReference>
<evidence type="ECO:0000259" key="3">
    <source>
        <dbReference type="Pfam" id="PF00685"/>
    </source>
</evidence>
<evidence type="ECO:0000256" key="1">
    <source>
        <dbReference type="ARBA" id="ARBA00005771"/>
    </source>
</evidence>
<gene>
    <name evidence="4" type="ORF">OPDIPICF_01291</name>
</gene>
<accession>A0A5S9PT47</accession>
<organism evidence="4 5">
    <name type="scientific">BD1-7 clade bacterium</name>
    <dbReference type="NCBI Taxonomy" id="2029982"/>
    <lineage>
        <taxon>Bacteria</taxon>
        <taxon>Pseudomonadati</taxon>
        <taxon>Pseudomonadota</taxon>
        <taxon>Gammaproteobacteria</taxon>
        <taxon>Cellvibrionales</taxon>
        <taxon>Spongiibacteraceae</taxon>
        <taxon>BD1-7 clade</taxon>
    </lineage>
</organism>
<dbReference type="Pfam" id="PF00685">
    <property type="entry name" value="Sulfotransfer_1"/>
    <property type="match status" value="1"/>
</dbReference>
<dbReference type="InterPro" id="IPR027417">
    <property type="entry name" value="P-loop_NTPase"/>
</dbReference>
<protein>
    <recommendedName>
        <fullName evidence="3">Sulfotransferase domain-containing protein</fullName>
    </recommendedName>
</protein>
<sequence length="288" mass="33371">MKNIIWLASYPKSGNTWFRMFLNALLNPDKSLDINELDEAKTIASSRAWFDRVIGYDSADLTDTEIDRLRPRVYEFAAEHYESVQFHKIHDAYTFNDQGEPLVSASASLGAIYIVRNPFDVCVSYAHHKGQNDVSKVLSLMTDGIQEDPFVPKKKQQSQLRQKLLTWGEHVESWADAKEVPCCVIRYEDMQSKPLETFGKALQFAGIEATDQDILTALEKCNFARLQQQEDQGDFKERPHKSKKFFRQGKVGSWRDELPESMVLPFIEKHQDTMRKFDYLDENNNIVY</sequence>
<dbReference type="PANTHER" id="PTHR11783">
    <property type="entry name" value="SULFOTRANSFERASE SULT"/>
    <property type="match status" value="1"/>
</dbReference>